<evidence type="ECO:0000259" key="8">
    <source>
        <dbReference type="Pfam" id="PF03834"/>
    </source>
</evidence>
<keyword evidence="6" id="KW-0539">Nucleus</keyword>
<dbReference type="Proteomes" id="UP001201812">
    <property type="component" value="Unassembled WGS sequence"/>
</dbReference>
<comment type="caution">
    <text evidence="9">The sequence shown here is derived from an EMBL/GenBank/DDBJ whole genome shotgun (WGS) entry which is preliminary data.</text>
</comment>
<dbReference type="PANTHER" id="PTHR12749:SF0">
    <property type="entry name" value="DNA EXCISION REPAIR PROTEIN ERCC-1"/>
    <property type="match status" value="1"/>
</dbReference>
<evidence type="ECO:0000313" key="9">
    <source>
        <dbReference type="EMBL" id="KAI1702099.1"/>
    </source>
</evidence>
<dbReference type="GO" id="GO:0003684">
    <property type="term" value="F:damaged DNA binding"/>
    <property type="evidence" value="ECO:0007669"/>
    <property type="project" value="InterPro"/>
</dbReference>
<proteinExistence type="inferred from homology"/>
<dbReference type="GO" id="GO:0000110">
    <property type="term" value="C:nucleotide-excision repair factor 1 complex"/>
    <property type="evidence" value="ECO:0007669"/>
    <property type="project" value="TreeGrafter"/>
</dbReference>
<evidence type="ECO:0000256" key="2">
    <source>
        <dbReference type="ARBA" id="ARBA00008283"/>
    </source>
</evidence>
<gene>
    <name evidence="9" type="ORF">DdX_15692</name>
</gene>
<dbReference type="InterPro" id="IPR047260">
    <property type="entry name" value="ERCC1-like_central_dom"/>
</dbReference>
<sequence>MSLKIRKIAVLGKSPAISLEPRKMDNPMPSTSSGSSSAASSSSKVIVNRKRQDGNPVIKYIRNVPYEWSTDLKTDFECSQNCGVLYLSLKYHKLHPGYIETRFGDGKQYQMKYSQL</sequence>
<dbReference type="Pfam" id="PF03834">
    <property type="entry name" value="Rad10"/>
    <property type="match status" value="1"/>
</dbReference>
<dbReference type="GO" id="GO:0003697">
    <property type="term" value="F:single-stranded DNA binding"/>
    <property type="evidence" value="ECO:0007669"/>
    <property type="project" value="TreeGrafter"/>
</dbReference>
<evidence type="ECO:0000313" key="10">
    <source>
        <dbReference type="Proteomes" id="UP001201812"/>
    </source>
</evidence>
<keyword evidence="3" id="KW-0227">DNA damage</keyword>
<dbReference type="Gene3D" id="3.40.50.10130">
    <property type="match status" value="1"/>
</dbReference>
<evidence type="ECO:0000256" key="7">
    <source>
        <dbReference type="SAM" id="MobiDB-lite"/>
    </source>
</evidence>
<keyword evidence="5" id="KW-0234">DNA repair</keyword>
<organism evidence="9 10">
    <name type="scientific">Ditylenchus destructor</name>
    <dbReference type="NCBI Taxonomy" id="166010"/>
    <lineage>
        <taxon>Eukaryota</taxon>
        <taxon>Metazoa</taxon>
        <taxon>Ecdysozoa</taxon>
        <taxon>Nematoda</taxon>
        <taxon>Chromadorea</taxon>
        <taxon>Rhabditida</taxon>
        <taxon>Tylenchina</taxon>
        <taxon>Tylenchomorpha</taxon>
        <taxon>Sphaerularioidea</taxon>
        <taxon>Anguinidae</taxon>
        <taxon>Anguininae</taxon>
        <taxon>Ditylenchus</taxon>
    </lineage>
</organism>
<feature type="domain" description="ERCC1-like central" evidence="8">
    <location>
        <begin position="46"/>
        <end position="107"/>
    </location>
</feature>
<dbReference type="GO" id="GO:0070914">
    <property type="term" value="P:UV-damage excision repair"/>
    <property type="evidence" value="ECO:0007669"/>
    <property type="project" value="TreeGrafter"/>
</dbReference>
<dbReference type="GO" id="GO:0070522">
    <property type="term" value="C:ERCC4-ERCC1 complex"/>
    <property type="evidence" value="ECO:0007669"/>
    <property type="project" value="TreeGrafter"/>
</dbReference>
<name>A0AAD4MUI0_9BILA</name>
<dbReference type="PANTHER" id="PTHR12749">
    <property type="entry name" value="EXCISION REPAIR CROSS-COMPLEMENTING 1 ERCC1"/>
    <property type="match status" value="1"/>
</dbReference>
<keyword evidence="4" id="KW-0238">DNA-binding</keyword>
<dbReference type="GO" id="GO:0006302">
    <property type="term" value="P:double-strand break repair"/>
    <property type="evidence" value="ECO:0007669"/>
    <property type="project" value="UniProtKB-ARBA"/>
</dbReference>
<dbReference type="EMBL" id="JAKKPZ010000105">
    <property type="protein sequence ID" value="KAI1702099.1"/>
    <property type="molecule type" value="Genomic_DNA"/>
</dbReference>
<evidence type="ECO:0000256" key="4">
    <source>
        <dbReference type="ARBA" id="ARBA00023125"/>
    </source>
</evidence>
<dbReference type="AlphaFoldDB" id="A0AAD4MUI0"/>
<dbReference type="GO" id="GO:0006312">
    <property type="term" value="P:mitotic recombination"/>
    <property type="evidence" value="ECO:0007669"/>
    <property type="project" value="TreeGrafter"/>
</dbReference>
<reference evidence="9" key="1">
    <citation type="submission" date="2022-01" db="EMBL/GenBank/DDBJ databases">
        <title>Genome Sequence Resource for Two Populations of Ditylenchus destructor, the Migratory Endoparasitic Phytonematode.</title>
        <authorList>
            <person name="Zhang H."/>
            <person name="Lin R."/>
            <person name="Xie B."/>
        </authorList>
    </citation>
    <scope>NUCLEOTIDE SEQUENCE</scope>
    <source>
        <strain evidence="9">BazhouSP</strain>
    </source>
</reference>
<evidence type="ECO:0000256" key="3">
    <source>
        <dbReference type="ARBA" id="ARBA00022763"/>
    </source>
</evidence>
<protein>
    <submittedName>
        <fullName evidence="9">Binding domain of DNA repair protein ercc1 (Rad10/Swi10) domain-containing protein</fullName>
    </submittedName>
</protein>
<dbReference type="InterPro" id="IPR011335">
    <property type="entry name" value="Restrct_endonuc-II-like"/>
</dbReference>
<comment type="subcellular location">
    <subcellularLocation>
        <location evidence="1">Nucleus</location>
    </subcellularLocation>
</comment>
<accession>A0AAD4MUI0</accession>
<feature type="region of interest" description="Disordered" evidence="7">
    <location>
        <begin position="19"/>
        <end position="49"/>
    </location>
</feature>
<feature type="compositionally biased region" description="Low complexity" evidence="7">
    <location>
        <begin position="30"/>
        <end position="43"/>
    </location>
</feature>
<evidence type="ECO:0000256" key="1">
    <source>
        <dbReference type="ARBA" id="ARBA00004123"/>
    </source>
</evidence>
<evidence type="ECO:0000256" key="6">
    <source>
        <dbReference type="ARBA" id="ARBA00023242"/>
    </source>
</evidence>
<evidence type="ECO:0000256" key="5">
    <source>
        <dbReference type="ARBA" id="ARBA00023204"/>
    </source>
</evidence>
<keyword evidence="10" id="KW-1185">Reference proteome</keyword>
<dbReference type="InterPro" id="IPR004579">
    <property type="entry name" value="ERCC1/RAD10/SWI10"/>
</dbReference>
<dbReference type="SUPFAM" id="SSF52980">
    <property type="entry name" value="Restriction endonuclease-like"/>
    <property type="match status" value="1"/>
</dbReference>
<comment type="similarity">
    <text evidence="2">Belongs to the ERCC1/RAD10/SWI10 family.</text>
</comment>